<evidence type="ECO:0000313" key="1">
    <source>
        <dbReference type="EMBL" id="CAF9936511.1"/>
    </source>
</evidence>
<reference evidence="1" key="1">
    <citation type="submission" date="2021-03" db="EMBL/GenBank/DDBJ databases">
        <authorList>
            <person name="Tagirdzhanova G."/>
        </authorList>
    </citation>
    <scope>NUCLEOTIDE SEQUENCE</scope>
</reference>
<gene>
    <name evidence="1" type="ORF">IMSHALPRED_010790</name>
</gene>
<dbReference type="OrthoDB" id="62952at2759"/>
<organism evidence="1 2">
    <name type="scientific">Imshaugia aleurites</name>
    <dbReference type="NCBI Taxonomy" id="172621"/>
    <lineage>
        <taxon>Eukaryota</taxon>
        <taxon>Fungi</taxon>
        <taxon>Dikarya</taxon>
        <taxon>Ascomycota</taxon>
        <taxon>Pezizomycotina</taxon>
        <taxon>Lecanoromycetes</taxon>
        <taxon>OSLEUM clade</taxon>
        <taxon>Lecanoromycetidae</taxon>
        <taxon>Lecanorales</taxon>
        <taxon>Lecanorineae</taxon>
        <taxon>Parmeliaceae</taxon>
        <taxon>Imshaugia</taxon>
    </lineage>
</organism>
<dbReference type="AlphaFoldDB" id="A0A8H3G5G1"/>
<dbReference type="Proteomes" id="UP000664534">
    <property type="component" value="Unassembled WGS sequence"/>
</dbReference>
<proteinExistence type="predicted"/>
<sequence length="299" mass="34879">MFDLMGLPAELRIKIYEYALVRDVVRIVSTAHPLGAVRPPWTGSNHHFEVYYGEPNPQKSVTLRTRSLTWKNIRFVAGRMIGDPTWWSYGIQPDGHPPLVNIFLTSREVYSETWPIFYQQNAFAFTHPLQDTEAAENCLSFLYDRPYHAFRHIRELHLLIGRGPQTALRSTLEFEEWQRLLSDLGRYMSVRVLVLYIRARVCDHPNRNWSEVPWKEVLYQITGLQELHYDIISESTTEELIAFVKQMRSKMVVGGEHMGTDDFKLGRRSMPNIEFTAKHPCNSLITKSGLTDMEGYYCY</sequence>
<comment type="caution">
    <text evidence="1">The sequence shown here is derived from an EMBL/GenBank/DDBJ whole genome shotgun (WGS) entry which is preliminary data.</text>
</comment>
<dbReference type="PANTHER" id="PTHR38790">
    <property type="entry name" value="2EXR DOMAIN-CONTAINING PROTEIN-RELATED"/>
    <property type="match status" value="1"/>
</dbReference>
<name>A0A8H3G5G1_9LECA</name>
<keyword evidence="2" id="KW-1185">Reference proteome</keyword>
<protein>
    <submittedName>
        <fullName evidence="1">Uncharacterized protein</fullName>
    </submittedName>
</protein>
<dbReference type="EMBL" id="CAJPDT010000091">
    <property type="protein sequence ID" value="CAF9936511.1"/>
    <property type="molecule type" value="Genomic_DNA"/>
</dbReference>
<accession>A0A8H3G5G1</accession>
<evidence type="ECO:0000313" key="2">
    <source>
        <dbReference type="Proteomes" id="UP000664534"/>
    </source>
</evidence>